<feature type="transmembrane region" description="Helical" evidence="6">
    <location>
        <begin position="116"/>
        <end position="144"/>
    </location>
</feature>
<evidence type="ECO:0000313" key="8">
    <source>
        <dbReference type="Proteomes" id="UP000475385"/>
    </source>
</evidence>
<comment type="caution">
    <text evidence="7">The sequence shown here is derived from an EMBL/GenBank/DDBJ whole genome shotgun (WGS) entry which is preliminary data.</text>
</comment>
<dbReference type="Pfam" id="PF01226">
    <property type="entry name" value="Form_Nir_trans"/>
    <property type="match status" value="1"/>
</dbReference>
<dbReference type="EMBL" id="JAAIKB010000003">
    <property type="protein sequence ID" value="NGM20090.1"/>
    <property type="molecule type" value="Genomic_DNA"/>
</dbReference>
<dbReference type="PROSITE" id="PS01006">
    <property type="entry name" value="FORMATE_NITRITE_TP_2"/>
    <property type="match status" value="1"/>
</dbReference>
<dbReference type="PANTHER" id="PTHR30520:SF6">
    <property type="entry name" value="FORMATE_NITRATE FAMILY TRANSPORTER (EUROFUNG)"/>
    <property type="match status" value="1"/>
</dbReference>
<feature type="transmembrane region" description="Helical" evidence="6">
    <location>
        <begin position="165"/>
        <end position="188"/>
    </location>
</feature>
<reference evidence="7 8" key="2">
    <citation type="submission" date="2020-03" db="EMBL/GenBank/DDBJ databases">
        <title>Roseomonas stagni sp. nov., isolated from pond water in Japan.</title>
        <authorList>
            <person name="Furuhata K."/>
            <person name="Miyamoto H."/>
            <person name="Goto K."/>
        </authorList>
    </citation>
    <scope>NUCLEOTIDE SEQUENCE [LARGE SCALE GENOMIC DNA]</scope>
    <source>
        <strain evidence="7 8">PeD5</strain>
    </source>
</reference>
<protein>
    <submittedName>
        <fullName evidence="7">Formate/nitrite transporter family protein</fullName>
    </submittedName>
</protein>
<dbReference type="GO" id="GO:0015499">
    <property type="term" value="F:formate transmembrane transporter activity"/>
    <property type="evidence" value="ECO:0007669"/>
    <property type="project" value="TreeGrafter"/>
</dbReference>
<organism evidence="7 8">
    <name type="scientific">Falsiroseomonas algicola</name>
    <dbReference type="NCBI Taxonomy" id="2716930"/>
    <lineage>
        <taxon>Bacteria</taxon>
        <taxon>Pseudomonadati</taxon>
        <taxon>Pseudomonadota</taxon>
        <taxon>Alphaproteobacteria</taxon>
        <taxon>Acetobacterales</taxon>
        <taxon>Roseomonadaceae</taxon>
        <taxon>Falsiroseomonas</taxon>
    </lineage>
</organism>
<evidence type="ECO:0000313" key="7">
    <source>
        <dbReference type="EMBL" id="NGM20090.1"/>
    </source>
</evidence>
<feature type="transmembrane region" description="Helical" evidence="6">
    <location>
        <begin position="75"/>
        <end position="96"/>
    </location>
</feature>
<evidence type="ECO:0000256" key="1">
    <source>
        <dbReference type="ARBA" id="ARBA00004141"/>
    </source>
</evidence>
<feature type="transmembrane region" description="Helical" evidence="6">
    <location>
        <begin position="194"/>
        <end position="213"/>
    </location>
</feature>
<name>A0A6M1LII6_9PROT</name>
<keyword evidence="8" id="KW-1185">Reference proteome</keyword>
<evidence type="ECO:0000256" key="6">
    <source>
        <dbReference type="SAM" id="Phobius"/>
    </source>
</evidence>
<evidence type="ECO:0000256" key="3">
    <source>
        <dbReference type="ARBA" id="ARBA00022989"/>
    </source>
</evidence>
<dbReference type="GO" id="GO:0005886">
    <property type="term" value="C:plasma membrane"/>
    <property type="evidence" value="ECO:0007669"/>
    <property type="project" value="TreeGrafter"/>
</dbReference>
<keyword evidence="4 6" id="KW-0472">Membrane</keyword>
<comment type="similarity">
    <text evidence="5">Belongs to the FNT transporter (TC 1.A.16) family.</text>
</comment>
<dbReference type="InterPro" id="IPR024002">
    <property type="entry name" value="For/NO2_transpt_CS"/>
</dbReference>
<dbReference type="RefSeq" id="WP_164694004.1">
    <property type="nucleotide sequence ID" value="NZ_JAAIKB010000003.1"/>
</dbReference>
<comment type="subcellular location">
    <subcellularLocation>
        <location evidence="1">Membrane</location>
        <topology evidence="1">Multi-pass membrane protein</topology>
    </subcellularLocation>
</comment>
<dbReference type="AlphaFoldDB" id="A0A6M1LII6"/>
<evidence type="ECO:0000256" key="2">
    <source>
        <dbReference type="ARBA" id="ARBA00022692"/>
    </source>
</evidence>
<dbReference type="InterPro" id="IPR023271">
    <property type="entry name" value="Aquaporin-like"/>
</dbReference>
<dbReference type="InterPro" id="IPR000292">
    <property type="entry name" value="For/NO2_transpt"/>
</dbReference>
<proteinExistence type="inferred from homology"/>
<reference evidence="7 8" key="1">
    <citation type="submission" date="2020-02" db="EMBL/GenBank/DDBJ databases">
        <authorList>
            <person name="Kim H.M."/>
            <person name="Jeon C.O."/>
        </authorList>
    </citation>
    <scope>NUCLEOTIDE SEQUENCE [LARGE SCALE GENOMIC DNA]</scope>
    <source>
        <strain evidence="7 8">PeD5</strain>
    </source>
</reference>
<feature type="transmembrane region" description="Helical" evidence="6">
    <location>
        <begin position="250"/>
        <end position="283"/>
    </location>
</feature>
<accession>A0A6M1LII6</accession>
<gene>
    <name evidence="7" type="ORF">G3576_08700</name>
</gene>
<keyword evidence="2 6" id="KW-0812">Transmembrane</keyword>
<sequence length="289" mass="28678">MTAASQKQPDASADVKPPEKIATTAASKGETKAALDGKVLAVLAVLAGAYIGFGGLFYLVAAAGAEAMPFGAAQLLGGVAFSLGLILVLVGGAELFTGNTLLVVAWAEGKAGFSPILGALGIAWVMNFVGSVAIALLAFAAGVHEAGEGAVGAAALKVAARKSDLGFGTALASGIAANMLVCLAVWLAFGARSAADKVLVIVPPIAAFVALGLEHSVANMMLIPFGWLVLDGASPAFWQQAGIDPAAYGAIGFGGLVANLVPVTIGNVIGGVLVGAAYWFAYLRPKSAA</sequence>
<evidence type="ECO:0000256" key="4">
    <source>
        <dbReference type="ARBA" id="ARBA00023136"/>
    </source>
</evidence>
<dbReference type="PROSITE" id="PS01005">
    <property type="entry name" value="FORMATE_NITRITE_TP_1"/>
    <property type="match status" value="1"/>
</dbReference>
<evidence type="ECO:0000256" key="5">
    <source>
        <dbReference type="ARBA" id="ARBA00049660"/>
    </source>
</evidence>
<dbReference type="Gene3D" id="1.20.1080.10">
    <property type="entry name" value="Glycerol uptake facilitator protein"/>
    <property type="match status" value="1"/>
</dbReference>
<dbReference type="Proteomes" id="UP000475385">
    <property type="component" value="Unassembled WGS sequence"/>
</dbReference>
<dbReference type="PANTHER" id="PTHR30520">
    <property type="entry name" value="FORMATE TRANSPORTER-RELATED"/>
    <property type="match status" value="1"/>
</dbReference>
<feature type="transmembrane region" description="Helical" evidence="6">
    <location>
        <begin position="39"/>
        <end position="63"/>
    </location>
</feature>
<keyword evidence="3 6" id="KW-1133">Transmembrane helix</keyword>